<feature type="transmembrane region" description="Helical" evidence="1">
    <location>
        <begin position="93"/>
        <end position="120"/>
    </location>
</feature>
<name>A0ABZ2RW29_9BACT</name>
<feature type="transmembrane region" description="Helical" evidence="1">
    <location>
        <begin position="59"/>
        <end position="87"/>
    </location>
</feature>
<keyword evidence="3" id="KW-1185">Reference proteome</keyword>
<dbReference type="Proteomes" id="UP001477443">
    <property type="component" value="Chromosome"/>
</dbReference>
<evidence type="ECO:0000313" key="2">
    <source>
        <dbReference type="EMBL" id="WXL29001.1"/>
    </source>
</evidence>
<feature type="transmembrane region" description="Helical" evidence="1">
    <location>
        <begin position="6"/>
        <end position="25"/>
    </location>
</feature>
<protein>
    <recommendedName>
        <fullName evidence="4">Transmembrane protein</fullName>
    </recommendedName>
</protein>
<evidence type="ECO:0008006" key="4">
    <source>
        <dbReference type="Google" id="ProtNLM"/>
    </source>
</evidence>
<gene>
    <name evidence="2" type="ORF">WG617_03220</name>
</gene>
<evidence type="ECO:0000256" key="1">
    <source>
        <dbReference type="SAM" id="Phobius"/>
    </source>
</evidence>
<dbReference type="RefSeq" id="WP_338822592.1">
    <property type="nucleotide sequence ID" value="NZ_CP148067.1"/>
</dbReference>
<evidence type="ECO:0000313" key="3">
    <source>
        <dbReference type="Proteomes" id="UP001477443"/>
    </source>
</evidence>
<organism evidence="2 3">
    <name type="scientific">Mycoplasmopsis felifaucium</name>
    <dbReference type="NCBI Taxonomy" id="35768"/>
    <lineage>
        <taxon>Bacteria</taxon>
        <taxon>Bacillati</taxon>
        <taxon>Mycoplasmatota</taxon>
        <taxon>Mycoplasmoidales</taxon>
        <taxon>Metamycoplasmataceae</taxon>
        <taxon>Mycoplasmopsis</taxon>
    </lineage>
</organism>
<reference evidence="2" key="1">
    <citation type="submission" date="2024-03" db="EMBL/GenBank/DDBJ databases">
        <title>Complete genome sequence of Mycoplasma felifaucium Z921 isolated from the trachea of a cheetah.</title>
        <authorList>
            <person name="Spergser J."/>
        </authorList>
    </citation>
    <scope>NUCLEOTIDE SEQUENCE [LARGE SCALE GENOMIC DNA]</scope>
    <source>
        <strain evidence="2">Z921</strain>
    </source>
</reference>
<accession>A0ABZ2RW29</accession>
<proteinExistence type="predicted"/>
<dbReference type="EMBL" id="CP148067">
    <property type="protein sequence ID" value="WXL29001.1"/>
    <property type="molecule type" value="Genomic_DNA"/>
</dbReference>
<keyword evidence="1" id="KW-0812">Transmembrane</keyword>
<keyword evidence="1" id="KW-1133">Transmembrane helix</keyword>
<keyword evidence="1" id="KW-0472">Membrane</keyword>
<sequence length="223" mass="25834">MLFSILESLAILVLITIMLWYVLYWNSTGFIKRLYIAAYCYTAENIKINEKALKYWIKLFFIISITLLVISLVPNIVVLVYTIITIVKKGFAYIQYTLLIMWLSPLGILSFFVPGCALICRILHFYKKNDNLTLLDDLIINSDYTEKQLDLSKPSTIDCQIKHSLFKKPVNALSIANKSKHSINKAYLNFILPYKHCSTLWKGENLTIGYANVKESFKTYKFN</sequence>